<feature type="transmembrane region" description="Helical" evidence="8">
    <location>
        <begin position="301"/>
        <end position="322"/>
    </location>
</feature>
<keyword evidence="3" id="KW-1003">Cell membrane</keyword>
<dbReference type="Pfam" id="PF03137">
    <property type="entry name" value="OATP"/>
    <property type="match status" value="2"/>
</dbReference>
<dbReference type="EMBL" id="KI669288">
    <property type="protein sequence ID" value="ETN68321.1"/>
    <property type="molecule type" value="Genomic_DNA"/>
</dbReference>
<evidence type="ECO:0000256" key="2">
    <source>
        <dbReference type="ARBA" id="ARBA00009657"/>
    </source>
</evidence>
<feature type="transmembrane region" description="Helical" evidence="8">
    <location>
        <begin position="228"/>
        <end position="254"/>
    </location>
</feature>
<dbReference type="PANTHER" id="PTHR11388">
    <property type="entry name" value="ORGANIC ANION TRANSPORTER"/>
    <property type="match status" value="1"/>
</dbReference>
<dbReference type="PANTHER" id="PTHR11388:SF151">
    <property type="entry name" value="SOLUTE CARRIER ORGANIC ANION TRANSPORTER FAMILY MEMBER"/>
    <property type="match status" value="1"/>
</dbReference>
<gene>
    <name evidence="10" type="ORF">NECAME_05688</name>
</gene>
<sequence length="611" mass="66730">MIILLCWYCAVQGIVVNGLVPSAISSIERRFKLSTSTMGRIVQFYDFGYVLFCIPVSYFGGRHSKPAVLGAGLALMAFGSLLFSTPHMLADSYSTNQDSKSFGSCSIRTPWNISDADALALTASCEAEKQNQPGTFRFVFLFCMAHFLHGIGATPLFTIGVSYIDENVGKALSSLFVGIFYSFAVFGPAAGFLTAGTFLTYHTDFWHLPAEQISRVSGDETDPSWVGAWWLGFVLASLVAMVAVIPIACLPKVLPESLKWHRNRLVETSQASRRRTPECCGLAGTNKTAALYRDAPSQGCIMVPMAGIGCMISGFIVQYFRLNCVTTLKLSVGLLFFSLILTPMYLIYCPHDPLVGVETTYPDRDGQISVGNYSDVEPSLRSSCNSHCLCSESEFRPVCAEFVDGRQLSYYSPCFAGCSEPYSPMQKIYSNCTCVVETPRLHVRQVKKGLCESKCKGLLGFLIIFAPLSLCTFGVGVPIISVILRTVDYNERSFALGIQGILVRIIGTIPAPVLFGWMFDVSCIRYQSEPCGDSESGSCLLYSNKLLADLFLTFSIIGQALAMVILTSVLMVYGGTLQDDPLPDVALKEVDHVVEDGEDRDKAETAAPLLQ</sequence>
<evidence type="ECO:0000256" key="1">
    <source>
        <dbReference type="ARBA" id="ARBA00004651"/>
    </source>
</evidence>
<feature type="transmembrane region" description="Helical" evidence="8">
    <location>
        <begin position="457"/>
        <end position="484"/>
    </location>
</feature>
<dbReference type="KEGG" id="nai:NECAME_05688"/>
<evidence type="ECO:0000256" key="5">
    <source>
        <dbReference type="ARBA" id="ARBA00022989"/>
    </source>
</evidence>
<organism evidence="10 11">
    <name type="scientific">Necator americanus</name>
    <name type="common">Human hookworm</name>
    <dbReference type="NCBI Taxonomy" id="51031"/>
    <lineage>
        <taxon>Eukaryota</taxon>
        <taxon>Metazoa</taxon>
        <taxon>Ecdysozoa</taxon>
        <taxon>Nematoda</taxon>
        <taxon>Chromadorea</taxon>
        <taxon>Rhabditida</taxon>
        <taxon>Rhabditina</taxon>
        <taxon>Rhabditomorpha</taxon>
        <taxon>Strongyloidea</taxon>
        <taxon>Ancylostomatidae</taxon>
        <taxon>Bunostominae</taxon>
        <taxon>Necator</taxon>
    </lineage>
</organism>
<reference evidence="11" key="1">
    <citation type="journal article" date="2014" name="Nat. Genet.">
        <title>Genome of the human hookworm Necator americanus.</title>
        <authorList>
            <person name="Tang Y.T."/>
            <person name="Gao X."/>
            <person name="Rosa B.A."/>
            <person name="Abubucker S."/>
            <person name="Hallsworth-Pepin K."/>
            <person name="Martin J."/>
            <person name="Tyagi R."/>
            <person name="Heizer E."/>
            <person name="Zhang X."/>
            <person name="Bhonagiri-Palsikar V."/>
            <person name="Minx P."/>
            <person name="Warren W.C."/>
            <person name="Wang Q."/>
            <person name="Zhan B."/>
            <person name="Hotez P.J."/>
            <person name="Sternberg P.W."/>
            <person name="Dougall A."/>
            <person name="Gaze S.T."/>
            <person name="Mulvenna J."/>
            <person name="Sotillo J."/>
            <person name="Ranganathan S."/>
            <person name="Rabelo E.M."/>
            <person name="Wilson R.K."/>
            <person name="Felgner P.L."/>
            <person name="Bethony J."/>
            <person name="Hawdon J.M."/>
            <person name="Gasser R.B."/>
            <person name="Loukas A."/>
            <person name="Mitreva M."/>
        </authorList>
    </citation>
    <scope>NUCLEOTIDE SEQUENCE [LARGE SCALE GENOMIC DNA]</scope>
</reference>
<dbReference type="NCBIfam" id="TIGR00805">
    <property type="entry name" value="oat"/>
    <property type="match status" value="1"/>
</dbReference>
<keyword evidence="8" id="KW-0813">Transport</keyword>
<comment type="caution">
    <text evidence="8">Lacks conserved residue(s) required for the propagation of feature annotation.</text>
</comment>
<feature type="domain" description="Kazal-like" evidence="9">
    <location>
        <begin position="378"/>
        <end position="436"/>
    </location>
</feature>
<evidence type="ECO:0000256" key="3">
    <source>
        <dbReference type="ARBA" id="ARBA00022475"/>
    </source>
</evidence>
<dbReference type="InterPro" id="IPR036259">
    <property type="entry name" value="MFS_trans_sf"/>
</dbReference>
<comment type="subcellular location">
    <subcellularLocation>
        <location evidence="1 8">Cell membrane</location>
        <topology evidence="1 8">Multi-pass membrane protein</topology>
    </subcellularLocation>
</comment>
<evidence type="ECO:0000256" key="6">
    <source>
        <dbReference type="ARBA" id="ARBA00023136"/>
    </source>
</evidence>
<dbReference type="Proteomes" id="UP000053676">
    <property type="component" value="Unassembled WGS sequence"/>
</dbReference>
<evidence type="ECO:0000256" key="4">
    <source>
        <dbReference type="ARBA" id="ARBA00022692"/>
    </source>
</evidence>
<evidence type="ECO:0000256" key="7">
    <source>
        <dbReference type="ARBA" id="ARBA00023157"/>
    </source>
</evidence>
<dbReference type="OrthoDB" id="5062115at2759"/>
<keyword evidence="5 8" id="KW-1133">Transmembrane helix</keyword>
<feature type="transmembrane region" description="Helical" evidence="8">
    <location>
        <begin position="496"/>
        <end position="519"/>
    </location>
</feature>
<evidence type="ECO:0000313" key="11">
    <source>
        <dbReference type="Proteomes" id="UP000053676"/>
    </source>
</evidence>
<feature type="transmembrane region" description="Helical" evidence="8">
    <location>
        <begin position="550"/>
        <end position="573"/>
    </location>
</feature>
<dbReference type="AlphaFoldDB" id="W2SHJ1"/>
<dbReference type="InterPro" id="IPR002350">
    <property type="entry name" value="Kazal_dom"/>
</dbReference>
<dbReference type="OMA" id="LLIYTDW"/>
<protein>
    <recommendedName>
        <fullName evidence="8">Solute carrier organic anion transporter family member</fullName>
    </recommendedName>
</protein>
<dbReference type="Gene3D" id="1.20.1250.20">
    <property type="entry name" value="MFS general substrate transporter like domains"/>
    <property type="match status" value="1"/>
</dbReference>
<keyword evidence="11" id="KW-1185">Reference proteome</keyword>
<name>W2SHJ1_NECAM</name>
<keyword evidence="6 8" id="KW-0472">Membrane</keyword>
<evidence type="ECO:0000313" key="10">
    <source>
        <dbReference type="EMBL" id="ETN68321.1"/>
    </source>
</evidence>
<feature type="transmembrane region" description="Helical" evidence="8">
    <location>
        <begin position="328"/>
        <end position="348"/>
    </location>
</feature>
<dbReference type="GO" id="GO:0043252">
    <property type="term" value="P:sodium-independent organic anion transport"/>
    <property type="evidence" value="ECO:0007669"/>
    <property type="project" value="TreeGrafter"/>
</dbReference>
<keyword evidence="4 8" id="KW-0812">Transmembrane</keyword>
<dbReference type="SUPFAM" id="SSF103473">
    <property type="entry name" value="MFS general substrate transporter"/>
    <property type="match status" value="2"/>
</dbReference>
<feature type="transmembrane region" description="Helical" evidence="8">
    <location>
        <begin position="175"/>
        <end position="199"/>
    </location>
</feature>
<dbReference type="InterPro" id="IPR004156">
    <property type="entry name" value="OATP"/>
</dbReference>
<accession>W2SHJ1</accession>
<proteinExistence type="inferred from homology"/>
<keyword evidence="7" id="KW-1015">Disulfide bond</keyword>
<feature type="transmembrane region" description="Helical" evidence="8">
    <location>
        <begin position="42"/>
        <end position="60"/>
    </location>
</feature>
<dbReference type="PROSITE" id="PS51465">
    <property type="entry name" value="KAZAL_2"/>
    <property type="match status" value="1"/>
</dbReference>
<dbReference type="GO" id="GO:0015347">
    <property type="term" value="F:sodium-independent organic anion transmembrane transporter activity"/>
    <property type="evidence" value="ECO:0007669"/>
    <property type="project" value="TreeGrafter"/>
</dbReference>
<evidence type="ECO:0000256" key="8">
    <source>
        <dbReference type="RuleBase" id="RU362056"/>
    </source>
</evidence>
<dbReference type="GO" id="GO:0006811">
    <property type="term" value="P:monoatomic ion transport"/>
    <property type="evidence" value="ECO:0007669"/>
    <property type="project" value="UniProtKB-KW"/>
</dbReference>
<feature type="transmembrane region" description="Helical" evidence="8">
    <location>
        <begin position="67"/>
        <end position="89"/>
    </location>
</feature>
<feature type="transmembrane region" description="Helical" evidence="8">
    <location>
        <begin position="138"/>
        <end position="163"/>
    </location>
</feature>
<comment type="similarity">
    <text evidence="2 8">Belongs to the organo anion transporter (TC 2.A.60) family.</text>
</comment>
<dbReference type="GO" id="GO:0016323">
    <property type="term" value="C:basolateral plasma membrane"/>
    <property type="evidence" value="ECO:0007669"/>
    <property type="project" value="TreeGrafter"/>
</dbReference>
<keyword evidence="8" id="KW-0406">Ion transport</keyword>
<evidence type="ECO:0000259" key="9">
    <source>
        <dbReference type="PROSITE" id="PS51465"/>
    </source>
</evidence>